<dbReference type="PANTHER" id="PTHR13906">
    <property type="entry name" value="PORCUPINE"/>
    <property type="match status" value="1"/>
</dbReference>
<comment type="caution">
    <text evidence="8">The sequence shown here is derived from an EMBL/GenBank/DDBJ whole genome shotgun (WGS) entry which is preliminary data.</text>
</comment>
<dbReference type="Pfam" id="PF03062">
    <property type="entry name" value="MBOAT"/>
    <property type="match status" value="1"/>
</dbReference>
<evidence type="ECO:0000313" key="8">
    <source>
        <dbReference type="EMBL" id="ORD94190.1"/>
    </source>
</evidence>
<comment type="subcellular location">
    <subcellularLocation>
        <location evidence="1">Membrane</location>
        <topology evidence="1">Multi-pass membrane protein</topology>
    </subcellularLocation>
</comment>
<feature type="transmembrane region" description="Helical" evidence="7">
    <location>
        <begin position="186"/>
        <end position="205"/>
    </location>
</feature>
<keyword evidence="2" id="KW-0808">Transferase</keyword>
<feature type="transmembrane region" description="Helical" evidence="7">
    <location>
        <begin position="360"/>
        <end position="377"/>
    </location>
</feature>
<dbReference type="OrthoDB" id="2192045at2759"/>
<dbReference type="Proteomes" id="UP000192639">
    <property type="component" value="Unassembled WGS sequence"/>
</dbReference>
<feature type="transmembrane region" description="Helical" evidence="7">
    <location>
        <begin position="160"/>
        <end position="180"/>
    </location>
</feature>
<reference evidence="8 9" key="1">
    <citation type="journal article" date="2017" name="Environ. Microbiol.">
        <title>Decay of the glycolytic pathway and adaptation to intranuclear parasitism within Enterocytozoonidae microsporidia.</title>
        <authorList>
            <person name="Wiredu Boakye D."/>
            <person name="Jaroenlak P."/>
            <person name="Prachumwat A."/>
            <person name="Williams T.A."/>
            <person name="Bateman K.S."/>
            <person name="Itsathitphaisarn O."/>
            <person name="Sritunyalucksana K."/>
            <person name="Paszkiewicz K.H."/>
            <person name="Moore K.A."/>
            <person name="Stentiford G.D."/>
            <person name="Williams B.A."/>
        </authorList>
    </citation>
    <scope>NUCLEOTIDE SEQUENCE [LARGE SCALE GENOMIC DNA]</scope>
    <source>
        <strain evidence="8 9">GB1</strain>
    </source>
</reference>
<organism evidence="8 9">
    <name type="scientific">Enterospora canceri</name>
    <dbReference type="NCBI Taxonomy" id="1081671"/>
    <lineage>
        <taxon>Eukaryota</taxon>
        <taxon>Fungi</taxon>
        <taxon>Fungi incertae sedis</taxon>
        <taxon>Microsporidia</taxon>
        <taxon>Enterocytozoonidae</taxon>
        <taxon>Enterospora</taxon>
    </lineage>
</organism>
<evidence type="ECO:0000256" key="5">
    <source>
        <dbReference type="ARBA" id="ARBA00023136"/>
    </source>
</evidence>
<dbReference type="PANTHER" id="PTHR13906:SF4">
    <property type="entry name" value="LYSOPHOSPHOLIPID ACYLTRANSFERASE 6"/>
    <property type="match status" value="1"/>
</dbReference>
<proteinExistence type="predicted"/>
<evidence type="ECO:0000256" key="2">
    <source>
        <dbReference type="ARBA" id="ARBA00022679"/>
    </source>
</evidence>
<dbReference type="EMBL" id="LWDP01000030">
    <property type="protein sequence ID" value="ORD94190.1"/>
    <property type="molecule type" value="Genomic_DNA"/>
</dbReference>
<keyword evidence="5 7" id="KW-0472">Membrane</keyword>
<keyword evidence="4 7" id="KW-1133">Transmembrane helix</keyword>
<evidence type="ECO:0000256" key="6">
    <source>
        <dbReference type="ARBA" id="ARBA00023315"/>
    </source>
</evidence>
<dbReference type="GO" id="GO:0016746">
    <property type="term" value="F:acyltransferase activity"/>
    <property type="evidence" value="ECO:0007669"/>
    <property type="project" value="UniProtKB-KW"/>
</dbReference>
<gene>
    <name evidence="8" type="primary">ALE1</name>
    <name evidence="8" type="ORF">ECANGB1_1069</name>
</gene>
<keyword evidence="9" id="KW-1185">Reference proteome</keyword>
<accession>A0A1Y1S6Y9</accession>
<evidence type="ECO:0000256" key="1">
    <source>
        <dbReference type="ARBA" id="ARBA00004141"/>
    </source>
</evidence>
<dbReference type="AlphaFoldDB" id="A0A1Y1S6Y9"/>
<feature type="transmembrane region" description="Helical" evidence="7">
    <location>
        <begin position="6"/>
        <end position="23"/>
    </location>
</feature>
<evidence type="ECO:0000256" key="3">
    <source>
        <dbReference type="ARBA" id="ARBA00022692"/>
    </source>
</evidence>
<evidence type="ECO:0000313" key="9">
    <source>
        <dbReference type="Proteomes" id="UP000192639"/>
    </source>
</evidence>
<dbReference type="GO" id="GO:0030258">
    <property type="term" value="P:lipid modification"/>
    <property type="evidence" value="ECO:0007669"/>
    <property type="project" value="TreeGrafter"/>
</dbReference>
<evidence type="ECO:0000256" key="4">
    <source>
        <dbReference type="ARBA" id="ARBA00022989"/>
    </source>
</evidence>
<feature type="transmembrane region" description="Helical" evidence="7">
    <location>
        <begin position="298"/>
        <end position="315"/>
    </location>
</feature>
<name>A0A1Y1S6Y9_9MICR</name>
<dbReference type="InterPro" id="IPR049941">
    <property type="entry name" value="LPLAT_7/PORCN-like"/>
</dbReference>
<dbReference type="VEuPathDB" id="MicrosporidiaDB:ECANGB1_1069"/>
<feature type="transmembrane region" description="Helical" evidence="7">
    <location>
        <begin position="327"/>
        <end position="345"/>
    </location>
</feature>
<dbReference type="GO" id="GO:0016020">
    <property type="term" value="C:membrane"/>
    <property type="evidence" value="ECO:0007669"/>
    <property type="project" value="UniProtKB-SubCell"/>
</dbReference>
<protein>
    <submittedName>
        <fullName evidence="8">ALE1</fullName>
    </submittedName>
</protein>
<dbReference type="InterPro" id="IPR004299">
    <property type="entry name" value="MBOAT_fam"/>
</dbReference>
<sequence>MQLNVVNYSISMLLMLLGSAITARIQNKMALAAFNCIYGAIVIIFAHGFVQLYLIYIIFIVNYICILTRRFRPHLYTAMNILFLFAYEKLYKDVIGLPSEFDLTGPLFMLVIKSTYASAQYNQNPIDLFNYIFMVPGILAGPAIEYDEFIRIQNSQQPKVEANFLLLIAKSLVGILIYFVLDGLNLTNRILSSNSFIIKTGYLFLMSLRKKSSLYAVWTWASACFCLINIEITNIDVTKVEFTSEPMNLPRYWNSCTNKFLRDFYFKDLLEKGYRKEYAAMMCFIISSCMHSSKMYDFIFFITASLTLTVLNRIFSRIEFIGRSRILRTAIITFIFMYFIVAKATNNTKECFAIWKEMKYVGHVLLVFLYLLSLFFERKTELMHRKKEKTN</sequence>
<keyword evidence="3 7" id="KW-0812">Transmembrane</keyword>
<keyword evidence="6" id="KW-0012">Acyltransferase</keyword>
<evidence type="ECO:0000256" key="7">
    <source>
        <dbReference type="SAM" id="Phobius"/>
    </source>
</evidence>
<feature type="transmembrane region" description="Helical" evidence="7">
    <location>
        <begin position="212"/>
        <end position="230"/>
    </location>
</feature>